<reference evidence="7" key="1">
    <citation type="submission" date="2020-10" db="EMBL/GenBank/DDBJ databases">
        <authorList>
            <person name="Han B."/>
            <person name="Lu T."/>
            <person name="Zhao Q."/>
            <person name="Huang X."/>
            <person name="Zhao Y."/>
        </authorList>
    </citation>
    <scope>NUCLEOTIDE SEQUENCE</scope>
</reference>
<dbReference type="PANTHER" id="PTHR34397:SF14">
    <property type="entry name" value="OS05G0233000 PROTEIN"/>
    <property type="match status" value="1"/>
</dbReference>
<dbReference type="PANTHER" id="PTHR34397">
    <property type="entry name" value="OS05G0237600 PROTEIN"/>
    <property type="match status" value="1"/>
</dbReference>
<accession>A0A811RRE6</accession>
<evidence type="ECO:0000256" key="2">
    <source>
        <dbReference type="ARBA" id="ARBA00023015"/>
    </source>
</evidence>
<proteinExistence type="predicted"/>
<keyword evidence="3" id="KW-0238">DNA-binding</keyword>
<evidence type="ECO:0000256" key="4">
    <source>
        <dbReference type="ARBA" id="ARBA00023163"/>
    </source>
</evidence>
<gene>
    <name evidence="7" type="ORF">NCGR_LOCUS55787</name>
</gene>
<dbReference type="Proteomes" id="UP000604825">
    <property type="component" value="Unassembled WGS sequence"/>
</dbReference>
<comment type="subcellular location">
    <subcellularLocation>
        <location evidence="1">Nucleus</location>
    </subcellularLocation>
</comment>
<dbReference type="InterPro" id="IPR015300">
    <property type="entry name" value="DNA-bd_pseudobarrel_sf"/>
</dbReference>
<keyword evidence="4" id="KW-0804">Transcription</keyword>
<evidence type="ECO:0000256" key="3">
    <source>
        <dbReference type="ARBA" id="ARBA00023125"/>
    </source>
</evidence>
<dbReference type="SUPFAM" id="SSF101936">
    <property type="entry name" value="DNA-binding pseudobarrel domain"/>
    <property type="match status" value="1"/>
</dbReference>
<dbReference type="OrthoDB" id="685482at2759"/>
<dbReference type="Gene3D" id="2.40.330.10">
    <property type="entry name" value="DNA-binding pseudobarrel domain"/>
    <property type="match status" value="1"/>
</dbReference>
<dbReference type="GO" id="GO:0005634">
    <property type="term" value="C:nucleus"/>
    <property type="evidence" value="ECO:0007669"/>
    <property type="project" value="UniProtKB-SubCell"/>
</dbReference>
<keyword evidence="8" id="KW-1185">Reference proteome</keyword>
<evidence type="ECO:0008006" key="9">
    <source>
        <dbReference type="Google" id="ProtNLM"/>
    </source>
</evidence>
<protein>
    <recommendedName>
        <fullName evidence="9">TF-B3 domain-containing protein</fullName>
    </recommendedName>
</protein>
<organism evidence="7 8">
    <name type="scientific">Miscanthus lutarioriparius</name>
    <dbReference type="NCBI Taxonomy" id="422564"/>
    <lineage>
        <taxon>Eukaryota</taxon>
        <taxon>Viridiplantae</taxon>
        <taxon>Streptophyta</taxon>
        <taxon>Embryophyta</taxon>
        <taxon>Tracheophyta</taxon>
        <taxon>Spermatophyta</taxon>
        <taxon>Magnoliopsida</taxon>
        <taxon>Liliopsida</taxon>
        <taxon>Poales</taxon>
        <taxon>Poaceae</taxon>
        <taxon>PACMAD clade</taxon>
        <taxon>Panicoideae</taxon>
        <taxon>Andropogonodae</taxon>
        <taxon>Andropogoneae</taxon>
        <taxon>Saccharinae</taxon>
        <taxon>Miscanthus</taxon>
    </lineage>
</organism>
<keyword evidence="5" id="KW-0539">Nucleus</keyword>
<evidence type="ECO:0000256" key="6">
    <source>
        <dbReference type="SAM" id="MobiDB-lite"/>
    </source>
</evidence>
<comment type="caution">
    <text evidence="7">The sequence shown here is derived from an EMBL/GenBank/DDBJ whole genome shotgun (WGS) entry which is preliminary data.</text>
</comment>
<dbReference type="EMBL" id="CAJGYO010000016">
    <property type="protein sequence ID" value="CAD6272512.1"/>
    <property type="molecule type" value="Genomic_DNA"/>
</dbReference>
<feature type="region of interest" description="Disordered" evidence="6">
    <location>
        <begin position="193"/>
        <end position="223"/>
    </location>
</feature>
<evidence type="ECO:0000256" key="5">
    <source>
        <dbReference type="ARBA" id="ARBA00023242"/>
    </source>
</evidence>
<dbReference type="AlphaFoldDB" id="A0A811RRE6"/>
<dbReference type="GO" id="GO:0003677">
    <property type="term" value="F:DNA binding"/>
    <property type="evidence" value="ECO:0007669"/>
    <property type="project" value="UniProtKB-KW"/>
</dbReference>
<evidence type="ECO:0000313" key="7">
    <source>
        <dbReference type="EMBL" id="CAD6272512.1"/>
    </source>
</evidence>
<name>A0A811RRE6_9POAL</name>
<evidence type="ECO:0000256" key="1">
    <source>
        <dbReference type="ARBA" id="ARBA00004123"/>
    </source>
</evidence>
<evidence type="ECO:0000313" key="8">
    <source>
        <dbReference type="Proteomes" id="UP000604825"/>
    </source>
</evidence>
<keyword evidence="2" id="KW-0805">Transcription regulation</keyword>
<sequence>MVNTSLGTAARAGGGGGPCFKLLASLNHRLATGCASDAVDARNHEKPRNSERMAASCQEPEVVVVAALACSPPPPLRDQEPVNNTHGCDFNGEMIWDSKKQRSSIAAAREHGNAIAEVKRAAAAATSSPIAQVKRAAAAETAATSSPIVQEPKGHAPWGCTGVALDEKKEEKLRPCMFAAPVCGLDGLHGDWEEPTSRSNPVQEAKAAGQHGRETANSSGRCNTPMRPFMSLSHGLQFLGVTDVTPVLARTLTATDCRLGQSRVQFSPREVIDSPLFSILTTDEHRSVHQWDGQKGLELEAIDRHGYSYNMRFKYVYSARQYRLMQAWVPFLRQNGVRQGDLVEVGAFRVDGKPVLTLLNYATEGWITEEIEAAKGLLILSDCNNGTKS</sequence>